<dbReference type="InterPro" id="IPR013924">
    <property type="entry name" value="RNase_H2_suC"/>
</dbReference>
<gene>
    <name evidence="1" type="primary">SPAC12B10.15c</name>
    <name evidence="1" type="ORF">g.32006</name>
</gene>
<dbReference type="GO" id="GO:0032299">
    <property type="term" value="C:ribonuclease H2 complex"/>
    <property type="evidence" value="ECO:0007669"/>
    <property type="project" value="InterPro"/>
</dbReference>
<dbReference type="OrthoDB" id="6222486at2759"/>
<sequence length="152" mass="17510">MSISLKVHGDIKRNNLEVHYLPAKINGDGRTDVSNYFSSYTLVDQSSLLANAIRGFPLNGEVVKVPTTHNSYVLQETDLPNNKKFRNIYITGTFNNFYYWNYDKIPSNGDAYKQALHLLNISKEFSELVSDTEIQNEMDKRRKNSKKNLNKD</sequence>
<dbReference type="Gene3D" id="2.40.128.680">
    <property type="match status" value="1"/>
</dbReference>
<dbReference type="PANTHER" id="PTHR47204">
    <property type="entry name" value="OS02G0168900 PROTEIN"/>
    <property type="match status" value="1"/>
</dbReference>
<dbReference type="GO" id="GO:0006401">
    <property type="term" value="P:RNA catabolic process"/>
    <property type="evidence" value="ECO:0007669"/>
    <property type="project" value="InterPro"/>
</dbReference>
<dbReference type="PANTHER" id="PTHR47204:SF1">
    <property type="entry name" value="RIBONUCLEASE H2 SUBUNIT C"/>
    <property type="match status" value="1"/>
</dbReference>
<reference evidence="1" key="2">
    <citation type="journal article" date="2015" name="Gigascience">
        <title>Reconstructing a comprehensive transcriptome assembly of a white-pupal translocated strain of the pest fruit fly Bactrocera cucurbitae.</title>
        <authorList>
            <person name="Sim S.B."/>
            <person name="Calla B."/>
            <person name="Hall B."/>
            <person name="DeRego T."/>
            <person name="Geib S.M."/>
        </authorList>
    </citation>
    <scope>NUCLEOTIDE SEQUENCE</scope>
</reference>
<protein>
    <submittedName>
        <fullName evidence="1">Uncharacterized protein C12B10.15c</fullName>
    </submittedName>
</protein>
<reference evidence="1" key="1">
    <citation type="submission" date="2014-11" db="EMBL/GenBank/DDBJ databases">
        <authorList>
            <person name="Geib S."/>
        </authorList>
    </citation>
    <scope>NUCLEOTIDE SEQUENCE</scope>
</reference>
<dbReference type="Pfam" id="PF08615">
    <property type="entry name" value="RNase_H2_suC"/>
    <property type="match status" value="1"/>
</dbReference>
<dbReference type="EMBL" id="GBXI01010400">
    <property type="protein sequence ID" value="JAD03892.1"/>
    <property type="molecule type" value="Transcribed_RNA"/>
</dbReference>
<organism evidence="1">
    <name type="scientific">Zeugodacus cucurbitae</name>
    <name type="common">Melon fruit fly</name>
    <name type="synonym">Bactrocera cucurbitae</name>
    <dbReference type="NCBI Taxonomy" id="28588"/>
    <lineage>
        <taxon>Eukaryota</taxon>
        <taxon>Metazoa</taxon>
        <taxon>Ecdysozoa</taxon>
        <taxon>Arthropoda</taxon>
        <taxon>Hexapoda</taxon>
        <taxon>Insecta</taxon>
        <taxon>Pterygota</taxon>
        <taxon>Neoptera</taxon>
        <taxon>Endopterygota</taxon>
        <taxon>Diptera</taxon>
        <taxon>Brachycera</taxon>
        <taxon>Muscomorpha</taxon>
        <taxon>Tephritoidea</taxon>
        <taxon>Tephritidae</taxon>
        <taxon>Zeugodacus</taxon>
        <taxon>Zeugodacus</taxon>
    </lineage>
</organism>
<dbReference type="AlphaFoldDB" id="A0A0A1WYJ4"/>
<dbReference type="CDD" id="cd09271">
    <property type="entry name" value="RNase_H2-C"/>
    <property type="match status" value="1"/>
</dbReference>
<accession>A0A0A1WYJ4</accession>
<proteinExistence type="predicted"/>
<name>A0A0A1WYJ4_ZEUCU</name>
<evidence type="ECO:0000313" key="1">
    <source>
        <dbReference type="EMBL" id="JAD03892.1"/>
    </source>
</evidence>